<dbReference type="InterPro" id="IPR050304">
    <property type="entry name" value="MT-severing_AAA_ATPase"/>
</dbReference>
<evidence type="ECO:0000256" key="1">
    <source>
        <dbReference type="SAM" id="MobiDB-lite"/>
    </source>
</evidence>
<reference evidence="2 3" key="1">
    <citation type="submission" date="2021-06" db="EMBL/GenBank/DDBJ databases">
        <authorList>
            <person name="Palmer J.M."/>
        </authorList>
    </citation>
    <scope>NUCLEOTIDE SEQUENCE [LARGE SCALE GENOMIC DNA]</scope>
    <source>
        <strain evidence="2 3">CL_MEX2019</strain>
        <tissue evidence="2">Muscle</tissue>
    </source>
</reference>
<dbReference type="PANTHER" id="PTHR23074:SF65">
    <property type="entry name" value="KATANIN P60 ATPASE-CONTAINING SUBUNIT A-LIKE 1"/>
    <property type="match status" value="1"/>
</dbReference>
<dbReference type="EMBL" id="JAHUTJ010037570">
    <property type="protein sequence ID" value="MED6279081.1"/>
    <property type="molecule type" value="Genomic_DNA"/>
</dbReference>
<evidence type="ECO:0000313" key="2">
    <source>
        <dbReference type="EMBL" id="MED6279081.1"/>
    </source>
</evidence>
<comment type="caution">
    <text evidence="2">The sequence shown here is derived from an EMBL/GenBank/DDBJ whole genome shotgun (WGS) entry which is preliminary data.</text>
</comment>
<accession>A0ABU7DVK6</accession>
<feature type="region of interest" description="Disordered" evidence="1">
    <location>
        <begin position="27"/>
        <end position="133"/>
    </location>
</feature>
<name>A0ABU7DVK6_9TELE</name>
<organism evidence="2 3">
    <name type="scientific">Characodon lateralis</name>
    <dbReference type="NCBI Taxonomy" id="208331"/>
    <lineage>
        <taxon>Eukaryota</taxon>
        <taxon>Metazoa</taxon>
        <taxon>Chordata</taxon>
        <taxon>Craniata</taxon>
        <taxon>Vertebrata</taxon>
        <taxon>Euteleostomi</taxon>
        <taxon>Actinopterygii</taxon>
        <taxon>Neopterygii</taxon>
        <taxon>Teleostei</taxon>
        <taxon>Neoteleostei</taxon>
        <taxon>Acanthomorphata</taxon>
        <taxon>Ovalentaria</taxon>
        <taxon>Atherinomorphae</taxon>
        <taxon>Cyprinodontiformes</taxon>
        <taxon>Goodeidae</taxon>
        <taxon>Characodon</taxon>
    </lineage>
</organism>
<proteinExistence type="predicted"/>
<dbReference type="Gene3D" id="3.40.50.300">
    <property type="entry name" value="P-loop containing nucleotide triphosphate hydrolases"/>
    <property type="match status" value="1"/>
</dbReference>
<evidence type="ECO:0000313" key="3">
    <source>
        <dbReference type="Proteomes" id="UP001352852"/>
    </source>
</evidence>
<feature type="compositionally biased region" description="Basic and acidic residues" evidence="1">
    <location>
        <begin position="94"/>
        <end position="128"/>
    </location>
</feature>
<gene>
    <name evidence="2" type="primary">KATNAL1_2</name>
    <name evidence="2" type="ORF">CHARACLAT_030888</name>
</gene>
<dbReference type="PANTHER" id="PTHR23074">
    <property type="entry name" value="AAA DOMAIN-CONTAINING"/>
    <property type="match status" value="1"/>
</dbReference>
<feature type="region of interest" description="Disordered" evidence="1">
    <location>
        <begin position="187"/>
        <end position="218"/>
    </location>
</feature>
<dbReference type="Proteomes" id="UP001352852">
    <property type="component" value="Unassembled WGS sequence"/>
</dbReference>
<keyword evidence="3" id="KW-1185">Reference proteome</keyword>
<sequence length="218" mass="24640">MREQLRQELTEEYEQVKSIMGTLESFKSEKPVNILVPQPEERPEDPLVWPPPIPAEHRNPVVAKRPSSALKQQRKESPGLQHRGAGGRAQANPKAERQGNRDARAAKAKDDKGKRVDSLGDGEQKKFDGTGYDSDLVDALERDIVSRNPNVHWDDIADLEDAKKLLREAVVLPMWMPDFFKGIRRPWKRFSPSSENDTTGDLLKHGRPPKLTGQAKRA</sequence>
<dbReference type="InterPro" id="IPR027417">
    <property type="entry name" value="P-loop_NTPase"/>
</dbReference>
<protein>
    <submittedName>
        <fullName evidence="2">Katanin p60 ATPase-containing subunit A-like 1</fullName>
    </submittedName>
</protein>